<accession>A0A1U7NDJ1</accession>
<dbReference type="PANTHER" id="PTHR34614:SF2">
    <property type="entry name" value="TRANSPOSASE IS4-LIKE DOMAIN-CONTAINING PROTEIN"/>
    <property type="match status" value="1"/>
</dbReference>
<comment type="caution">
    <text evidence="2">The sequence shown here is derived from an EMBL/GenBank/DDBJ whole genome shotgun (WGS) entry which is preliminary data.</text>
</comment>
<name>A0A1U7NDJ1_9FIRM</name>
<dbReference type="AlphaFoldDB" id="A0A1U7NDJ1"/>
<dbReference type="GO" id="GO:0004803">
    <property type="term" value="F:transposase activity"/>
    <property type="evidence" value="ECO:0007669"/>
    <property type="project" value="InterPro"/>
</dbReference>
<dbReference type="GO" id="GO:0003677">
    <property type="term" value="F:DNA binding"/>
    <property type="evidence" value="ECO:0007669"/>
    <property type="project" value="InterPro"/>
</dbReference>
<dbReference type="GeneID" id="82203659"/>
<dbReference type="Pfam" id="PF01609">
    <property type="entry name" value="DDE_Tnp_1"/>
    <property type="match status" value="1"/>
</dbReference>
<dbReference type="OrthoDB" id="2157903at2"/>
<feature type="domain" description="Transposase IS4-like" evidence="1">
    <location>
        <begin position="129"/>
        <end position="252"/>
    </location>
</feature>
<feature type="non-terminal residue" evidence="2">
    <location>
        <position position="1"/>
    </location>
</feature>
<evidence type="ECO:0000259" key="1">
    <source>
        <dbReference type="Pfam" id="PF01609"/>
    </source>
</evidence>
<reference evidence="2 3" key="1">
    <citation type="submission" date="2016-11" db="EMBL/GenBank/DDBJ databases">
        <title>Description of two novel members of the family Erysipelotrichaceae: Ileibacterium lipovorans gen. nov., sp. nov. and Dubosiella newyorkensis, gen. nov., sp. nov.</title>
        <authorList>
            <person name="Cox L.M."/>
            <person name="Sohn J."/>
            <person name="Tyrrell K.L."/>
            <person name="Citron D.M."/>
            <person name="Lawson P.A."/>
            <person name="Patel N.B."/>
            <person name="Iizumi T."/>
            <person name="Perez-Perez G.I."/>
            <person name="Goldstein E.J."/>
            <person name="Blaser M.J."/>
        </authorList>
    </citation>
    <scope>NUCLEOTIDE SEQUENCE [LARGE SCALE GENOMIC DNA]</scope>
    <source>
        <strain evidence="2 3">NYU-BL-A3</strain>
    </source>
</reference>
<keyword evidence="3" id="KW-1185">Reference proteome</keyword>
<evidence type="ECO:0000313" key="2">
    <source>
        <dbReference type="EMBL" id="OLU37189.1"/>
    </source>
</evidence>
<feature type="non-terminal residue" evidence="2">
    <location>
        <position position="336"/>
    </location>
</feature>
<dbReference type="Proteomes" id="UP000186341">
    <property type="component" value="Unassembled WGS sequence"/>
</dbReference>
<dbReference type="EMBL" id="MPJW01000218">
    <property type="protein sequence ID" value="OLU37189.1"/>
    <property type="molecule type" value="Genomic_DNA"/>
</dbReference>
<gene>
    <name evidence="2" type="ORF">BO222_10940</name>
</gene>
<organism evidence="2 3">
    <name type="scientific">Ileibacterium valens</name>
    <dbReference type="NCBI Taxonomy" id="1862668"/>
    <lineage>
        <taxon>Bacteria</taxon>
        <taxon>Bacillati</taxon>
        <taxon>Bacillota</taxon>
        <taxon>Erysipelotrichia</taxon>
        <taxon>Erysipelotrichales</taxon>
        <taxon>Erysipelotrichaceae</taxon>
        <taxon>Ileibacterium</taxon>
    </lineage>
</organism>
<dbReference type="InterPro" id="IPR002559">
    <property type="entry name" value="Transposase_11"/>
</dbReference>
<dbReference type="GO" id="GO:0006313">
    <property type="term" value="P:DNA transposition"/>
    <property type="evidence" value="ECO:0007669"/>
    <property type="project" value="InterPro"/>
</dbReference>
<dbReference type="RefSeq" id="WP_143357015.1">
    <property type="nucleotide sequence ID" value="NZ_MPJW01000218.1"/>
</dbReference>
<proteinExistence type="predicted"/>
<protein>
    <recommendedName>
        <fullName evidence="1">Transposase IS4-like domain-containing protein</fullName>
    </recommendedName>
</protein>
<sequence length="336" mass="38392">DLYFDVDESKYSSSPVTHSPSLILSFGDVWFLNEYLKSTGLLECLKAVDGQFDTVVSLVMYYILNQLALVHAQDWYESSYVSYLYPKARMDSQRLSEQLSLIGSEESYRSFFKSYIGWMKNDQENIDNILVDSTGLPNSIHFPLTAVSNHNGKISNEIRLIYVTQEETGIPIYLRYVCGSIPDVLTIPATIKELKEMSVPIKEVLLDAGYYSEKNVIRLYTENVKFVCRVKENLRLFKELVSIHRKEIENQDNLVKFGKRLVFIKARAVNLAPNCPGYAYICLDLARRASESMNMLNHLDPDSGTSTELFEKLESEGFFILASSNELAIEEILPVY</sequence>
<evidence type="ECO:0000313" key="3">
    <source>
        <dbReference type="Proteomes" id="UP000186341"/>
    </source>
</evidence>
<dbReference type="PANTHER" id="PTHR34614">
    <property type="match status" value="1"/>
</dbReference>